<organism evidence="1">
    <name type="scientific">uncultured Acidimicrobiales bacterium</name>
    <dbReference type="NCBI Taxonomy" id="310071"/>
    <lineage>
        <taxon>Bacteria</taxon>
        <taxon>Bacillati</taxon>
        <taxon>Actinomycetota</taxon>
        <taxon>Acidimicrobiia</taxon>
        <taxon>Acidimicrobiales</taxon>
        <taxon>environmental samples</taxon>
    </lineage>
</organism>
<gene>
    <name evidence="1" type="ORF">AVDCRST_MAG20-461</name>
</gene>
<protein>
    <submittedName>
        <fullName evidence="1">Uncharacterized protein</fullName>
    </submittedName>
</protein>
<accession>A0A6J4HA54</accession>
<evidence type="ECO:0000313" key="1">
    <source>
        <dbReference type="EMBL" id="CAA9217771.1"/>
    </source>
</evidence>
<reference evidence="1" key="1">
    <citation type="submission" date="2020-02" db="EMBL/GenBank/DDBJ databases">
        <authorList>
            <person name="Meier V. D."/>
        </authorList>
    </citation>
    <scope>NUCLEOTIDE SEQUENCE</scope>
    <source>
        <strain evidence="1">AVDCRST_MAG20</strain>
    </source>
</reference>
<sequence length="32" mass="3430">MADSADSLVALHGGVVLGTDMWPQYQDGLIRL</sequence>
<dbReference type="EMBL" id="CADCSY010000021">
    <property type="protein sequence ID" value="CAA9217771.1"/>
    <property type="molecule type" value="Genomic_DNA"/>
</dbReference>
<dbReference type="AlphaFoldDB" id="A0A6J4HA54"/>
<proteinExistence type="predicted"/>
<name>A0A6J4HA54_9ACTN</name>